<evidence type="ECO:0000256" key="4">
    <source>
        <dbReference type="ARBA" id="ARBA00022679"/>
    </source>
</evidence>
<gene>
    <name evidence="11" type="ORF">JCGZ_19062</name>
</gene>
<keyword evidence="3" id="KW-0489">Methyltransferase</keyword>
<dbReference type="EMBL" id="KK914794">
    <property type="protein sequence ID" value="KDP27982.1"/>
    <property type="molecule type" value="Genomic_DNA"/>
</dbReference>
<dbReference type="InterPro" id="IPR029063">
    <property type="entry name" value="SAM-dependent_MTases_sf"/>
</dbReference>
<dbReference type="GO" id="GO:0032259">
    <property type="term" value="P:methylation"/>
    <property type="evidence" value="ECO:0007669"/>
    <property type="project" value="UniProtKB-KW"/>
</dbReference>
<proteinExistence type="predicted"/>
<feature type="domain" description="SAM-dependent MTase DRM-type" evidence="10">
    <location>
        <begin position="314"/>
        <end position="646"/>
    </location>
</feature>
<dbReference type="PANTHER" id="PTHR23068">
    <property type="entry name" value="DNA CYTOSINE-5- -METHYLTRANSFERASE 3-RELATED"/>
    <property type="match status" value="1"/>
</dbReference>
<comment type="subcellular location">
    <subcellularLocation>
        <location evidence="1">Nucleus</location>
    </subcellularLocation>
</comment>
<dbReference type="AlphaFoldDB" id="A0A067JVR5"/>
<evidence type="ECO:0000256" key="5">
    <source>
        <dbReference type="ARBA" id="ARBA00022691"/>
    </source>
</evidence>
<dbReference type="Proteomes" id="UP000027138">
    <property type="component" value="Unassembled WGS sequence"/>
</dbReference>
<feature type="region of interest" description="Disordered" evidence="9">
    <location>
        <begin position="34"/>
        <end position="67"/>
    </location>
</feature>
<dbReference type="InterPro" id="IPR001525">
    <property type="entry name" value="C5_MeTfrase"/>
</dbReference>
<feature type="compositionally biased region" description="Low complexity" evidence="9">
    <location>
        <begin position="34"/>
        <end position="46"/>
    </location>
</feature>
<keyword evidence="6" id="KW-0677">Repeat</keyword>
<dbReference type="EC" id="2.1.1.37" evidence="2"/>
<evidence type="ECO:0000256" key="6">
    <source>
        <dbReference type="ARBA" id="ARBA00022737"/>
    </source>
</evidence>
<evidence type="ECO:0000256" key="7">
    <source>
        <dbReference type="ARBA" id="ARBA00023125"/>
    </source>
</evidence>
<dbReference type="GO" id="GO:0005634">
    <property type="term" value="C:nucleus"/>
    <property type="evidence" value="ECO:0007669"/>
    <property type="project" value="UniProtKB-SubCell"/>
</dbReference>
<name>A0A067JVR5_JATCU</name>
<evidence type="ECO:0000256" key="3">
    <source>
        <dbReference type="ARBA" id="ARBA00022603"/>
    </source>
</evidence>
<keyword evidence="4" id="KW-0808">Transferase</keyword>
<sequence length="647" mass="73397">MGFSPSLVDKVIEENGEDNVDLLLEILTECSGLQKSNSQSSDSLDSLFDDKDASNPPEYSTFVEPKEEPDLSGIYDDKRSSLLKMNFSVEEVDFAMEKLGVHAPVDEIVDFITAAQVAANFDKETEEKLDNEPEIIKEISNEALFGTMEKTLRLLEMGFSENEISLAIERFGAEVPVLELANSICAEQVGEKYIIKDKYSSKCSRIGSSRVASDCGSFSMDVGNILKTEDFGQDSVSHSSNLNMEEVRRGKRLKQEDIGDYPGTQFGNVSFEEGYPKPEYTDDPTSYFEPTWVEEKIDVESTGLRIPRALKSNSCKSVDRMVAKPPYFFYGNVDSVSFDTWGKISQFLYAIEPEFVDIRLFSALSRKEGYVHNLPTENRFYILPKPPMSIEDAMPHTKKWWPLWDTRKQLSCINFDTTGVSQLCDRLGRMLSDSRGLLSFERKRDILRHCQKLNLMWVGPHEVSPIEPEFLELILGYPLNHSEASESSLIERLHSLRYSFQIDALGYHLSVLKSMFPEGITMLSLFTGIGGAEVALHRLGIHMKGVVSVETSETKQRILRRWWHSSEQTGELVQIEDIQKLTSSKIDRLIEKFGGFDFIICQSPCTFSAKSPKIGPESISTSAFDFSLFFEFVRVMQRVRSLLQRKR</sequence>
<evidence type="ECO:0000256" key="1">
    <source>
        <dbReference type="ARBA" id="ARBA00004123"/>
    </source>
</evidence>
<dbReference type="GO" id="GO:0003677">
    <property type="term" value="F:DNA binding"/>
    <property type="evidence" value="ECO:0007669"/>
    <property type="project" value="UniProtKB-KW"/>
</dbReference>
<keyword evidence="5" id="KW-0949">S-adenosyl-L-methionine</keyword>
<reference evidence="11 12" key="1">
    <citation type="journal article" date="2014" name="PLoS ONE">
        <title>Global Analysis of Gene Expression Profiles in Physic Nut (Jatropha curcas L.) Seedlings Exposed to Salt Stress.</title>
        <authorList>
            <person name="Zhang L."/>
            <person name="Zhang C."/>
            <person name="Wu P."/>
            <person name="Chen Y."/>
            <person name="Li M."/>
            <person name="Jiang H."/>
            <person name="Wu G."/>
        </authorList>
    </citation>
    <scope>NUCLEOTIDE SEQUENCE [LARGE SCALE GENOMIC DNA]</scope>
    <source>
        <strain evidence="12">cv. GZQX0401</strain>
        <tissue evidence="11">Young leaves</tissue>
    </source>
</reference>
<keyword evidence="7" id="KW-0238">DNA-binding</keyword>
<dbReference type="InterPro" id="IPR050390">
    <property type="entry name" value="C5-Methyltransferase"/>
</dbReference>
<dbReference type="STRING" id="180498.A0A067JVR5"/>
<organism evidence="11 12">
    <name type="scientific">Jatropha curcas</name>
    <name type="common">Barbados nut</name>
    <dbReference type="NCBI Taxonomy" id="180498"/>
    <lineage>
        <taxon>Eukaryota</taxon>
        <taxon>Viridiplantae</taxon>
        <taxon>Streptophyta</taxon>
        <taxon>Embryophyta</taxon>
        <taxon>Tracheophyta</taxon>
        <taxon>Spermatophyta</taxon>
        <taxon>Magnoliopsida</taxon>
        <taxon>eudicotyledons</taxon>
        <taxon>Gunneridae</taxon>
        <taxon>Pentapetalae</taxon>
        <taxon>rosids</taxon>
        <taxon>fabids</taxon>
        <taxon>Malpighiales</taxon>
        <taxon>Euphorbiaceae</taxon>
        <taxon>Crotonoideae</taxon>
        <taxon>Jatropheae</taxon>
        <taxon>Jatropha</taxon>
    </lineage>
</organism>
<dbReference type="GO" id="GO:0003886">
    <property type="term" value="F:DNA (cytosine-5-)-methyltransferase activity"/>
    <property type="evidence" value="ECO:0007669"/>
    <property type="project" value="UniProtKB-EC"/>
</dbReference>
<evidence type="ECO:0000313" key="11">
    <source>
        <dbReference type="EMBL" id="KDP27982.1"/>
    </source>
</evidence>
<evidence type="ECO:0000256" key="8">
    <source>
        <dbReference type="ARBA" id="ARBA00023242"/>
    </source>
</evidence>
<dbReference type="InterPro" id="IPR030380">
    <property type="entry name" value="SAM_MeTfrase_DRM"/>
</dbReference>
<evidence type="ECO:0000259" key="10">
    <source>
        <dbReference type="PROSITE" id="PS51680"/>
    </source>
</evidence>
<dbReference type="PROSITE" id="PS51680">
    <property type="entry name" value="SAM_MT_DRM"/>
    <property type="match status" value="1"/>
</dbReference>
<keyword evidence="8" id="KW-0539">Nucleus</keyword>
<protein>
    <recommendedName>
        <fullName evidence="2">DNA (cytosine-5-)-methyltransferase</fullName>
        <ecNumber evidence="2">2.1.1.37</ecNumber>
    </recommendedName>
</protein>
<evidence type="ECO:0000256" key="2">
    <source>
        <dbReference type="ARBA" id="ARBA00011975"/>
    </source>
</evidence>
<dbReference type="Pfam" id="PF00145">
    <property type="entry name" value="DNA_methylase"/>
    <property type="match status" value="1"/>
</dbReference>
<evidence type="ECO:0000256" key="9">
    <source>
        <dbReference type="SAM" id="MobiDB-lite"/>
    </source>
</evidence>
<dbReference type="Gene3D" id="3.40.50.150">
    <property type="entry name" value="Vaccinia Virus protein VP39"/>
    <property type="match status" value="1"/>
</dbReference>
<evidence type="ECO:0000313" key="12">
    <source>
        <dbReference type="Proteomes" id="UP000027138"/>
    </source>
</evidence>
<keyword evidence="12" id="KW-1185">Reference proteome</keyword>
<dbReference type="PANTHER" id="PTHR23068:SF11">
    <property type="entry name" value="INACTIVE DNA (CYTOSINE-5)-METHYLTRANSFERASE DRM3-RELATED"/>
    <property type="match status" value="1"/>
</dbReference>
<dbReference type="SUPFAM" id="SSF53335">
    <property type="entry name" value="S-adenosyl-L-methionine-dependent methyltransferases"/>
    <property type="match status" value="2"/>
</dbReference>
<dbReference type="OrthoDB" id="641149at2759"/>
<accession>A0A067JVR5</accession>